<sequence>TRRNYGAVAVEEADERLQEEVSIRHQQARAQAPPPLDREQLVRGELADTNDELAEARRRREFLEKEPEAARVTENTLVRKKTMTIEHLKSTRKLKQECSEKERKRQVAFKKRDEDRGATPAGVRKVVVQASKSPVKSHGLRLAKKDGK</sequence>
<dbReference type="AlphaFoldDB" id="A0A6A6ZSB2"/>
<gene>
    <name evidence="2" type="ORF">CC86DRAFT_299144</name>
</gene>
<feature type="compositionally biased region" description="Basic and acidic residues" evidence="1">
    <location>
        <begin position="36"/>
        <end position="46"/>
    </location>
</feature>
<organism evidence="2 3">
    <name type="scientific">Ophiobolus disseminans</name>
    <dbReference type="NCBI Taxonomy" id="1469910"/>
    <lineage>
        <taxon>Eukaryota</taxon>
        <taxon>Fungi</taxon>
        <taxon>Dikarya</taxon>
        <taxon>Ascomycota</taxon>
        <taxon>Pezizomycotina</taxon>
        <taxon>Dothideomycetes</taxon>
        <taxon>Pleosporomycetidae</taxon>
        <taxon>Pleosporales</taxon>
        <taxon>Pleosporineae</taxon>
        <taxon>Phaeosphaeriaceae</taxon>
        <taxon>Ophiobolus</taxon>
    </lineage>
</organism>
<name>A0A6A6ZSB2_9PLEO</name>
<feature type="non-terminal residue" evidence="2">
    <location>
        <position position="1"/>
    </location>
</feature>
<dbReference type="OrthoDB" id="10605450at2759"/>
<keyword evidence="3" id="KW-1185">Reference proteome</keyword>
<accession>A0A6A6ZSB2</accession>
<evidence type="ECO:0000313" key="2">
    <source>
        <dbReference type="EMBL" id="KAF2823185.1"/>
    </source>
</evidence>
<dbReference type="EMBL" id="MU006232">
    <property type="protein sequence ID" value="KAF2823185.1"/>
    <property type="molecule type" value="Genomic_DNA"/>
</dbReference>
<feature type="compositionally biased region" description="Basic and acidic residues" evidence="1">
    <location>
        <begin position="91"/>
        <end position="117"/>
    </location>
</feature>
<reference evidence="2" key="1">
    <citation type="journal article" date="2020" name="Stud. Mycol.">
        <title>101 Dothideomycetes genomes: a test case for predicting lifestyles and emergence of pathogens.</title>
        <authorList>
            <person name="Haridas S."/>
            <person name="Albert R."/>
            <person name="Binder M."/>
            <person name="Bloem J."/>
            <person name="Labutti K."/>
            <person name="Salamov A."/>
            <person name="Andreopoulos B."/>
            <person name="Baker S."/>
            <person name="Barry K."/>
            <person name="Bills G."/>
            <person name="Bluhm B."/>
            <person name="Cannon C."/>
            <person name="Castanera R."/>
            <person name="Culley D."/>
            <person name="Daum C."/>
            <person name="Ezra D."/>
            <person name="Gonzalez J."/>
            <person name="Henrissat B."/>
            <person name="Kuo A."/>
            <person name="Liang C."/>
            <person name="Lipzen A."/>
            <person name="Lutzoni F."/>
            <person name="Magnuson J."/>
            <person name="Mondo S."/>
            <person name="Nolan M."/>
            <person name="Ohm R."/>
            <person name="Pangilinan J."/>
            <person name="Park H.-J."/>
            <person name="Ramirez L."/>
            <person name="Alfaro M."/>
            <person name="Sun H."/>
            <person name="Tritt A."/>
            <person name="Yoshinaga Y."/>
            <person name="Zwiers L.-H."/>
            <person name="Turgeon B."/>
            <person name="Goodwin S."/>
            <person name="Spatafora J."/>
            <person name="Crous P."/>
            <person name="Grigoriev I."/>
        </authorList>
    </citation>
    <scope>NUCLEOTIDE SEQUENCE</scope>
    <source>
        <strain evidence="2">CBS 113818</strain>
    </source>
</reference>
<proteinExistence type="predicted"/>
<evidence type="ECO:0000313" key="3">
    <source>
        <dbReference type="Proteomes" id="UP000799424"/>
    </source>
</evidence>
<protein>
    <submittedName>
        <fullName evidence="2">Uncharacterized protein</fullName>
    </submittedName>
</protein>
<evidence type="ECO:0000256" key="1">
    <source>
        <dbReference type="SAM" id="MobiDB-lite"/>
    </source>
</evidence>
<dbReference type="Proteomes" id="UP000799424">
    <property type="component" value="Unassembled WGS sequence"/>
</dbReference>
<feature type="region of interest" description="Disordered" evidence="1">
    <location>
        <begin position="25"/>
        <end position="50"/>
    </location>
</feature>
<feature type="region of interest" description="Disordered" evidence="1">
    <location>
        <begin position="91"/>
        <end position="148"/>
    </location>
</feature>